<evidence type="ECO:0000256" key="4">
    <source>
        <dbReference type="ARBA" id="ARBA00023172"/>
    </source>
</evidence>
<dbReference type="RefSeq" id="WP_057088169.1">
    <property type="nucleotide sequence ID" value="NZ_CYZF01000005.1"/>
</dbReference>
<dbReference type="SUPFAM" id="SSF56349">
    <property type="entry name" value="DNA breaking-rejoining enzymes"/>
    <property type="match status" value="1"/>
</dbReference>
<dbReference type="InterPro" id="IPR002104">
    <property type="entry name" value="Integrase_catalytic"/>
</dbReference>
<dbReference type="PANTHER" id="PTHR30349:SF64">
    <property type="entry name" value="PROPHAGE INTEGRASE INTD-RELATED"/>
    <property type="match status" value="1"/>
</dbReference>
<dbReference type="GO" id="GO:0006310">
    <property type="term" value="P:DNA recombination"/>
    <property type="evidence" value="ECO:0007669"/>
    <property type="project" value="UniProtKB-KW"/>
</dbReference>
<evidence type="ECO:0000256" key="3">
    <source>
        <dbReference type="ARBA" id="ARBA00023125"/>
    </source>
</evidence>
<dbReference type="EMBL" id="CYZF01000005">
    <property type="protein sequence ID" value="CUO61718.1"/>
    <property type="molecule type" value="Genomic_DNA"/>
</dbReference>
<dbReference type="GO" id="GO:0015074">
    <property type="term" value="P:DNA integration"/>
    <property type="evidence" value="ECO:0007669"/>
    <property type="project" value="UniProtKB-KW"/>
</dbReference>
<comment type="similarity">
    <text evidence="1">Belongs to the 'phage' integrase family.</text>
</comment>
<accession>A0A174GKN7</accession>
<dbReference type="InterPro" id="IPR044068">
    <property type="entry name" value="CB"/>
</dbReference>
<dbReference type="PANTHER" id="PTHR30349">
    <property type="entry name" value="PHAGE INTEGRASE-RELATED"/>
    <property type="match status" value="1"/>
</dbReference>
<dbReference type="InterPro" id="IPR010998">
    <property type="entry name" value="Integrase_recombinase_N"/>
</dbReference>
<keyword evidence="4" id="KW-0233">DNA recombination</keyword>
<evidence type="ECO:0000259" key="6">
    <source>
        <dbReference type="PROSITE" id="PS51900"/>
    </source>
</evidence>
<dbReference type="Proteomes" id="UP000095419">
    <property type="component" value="Unassembled WGS sequence"/>
</dbReference>
<evidence type="ECO:0000313" key="8">
    <source>
        <dbReference type="Proteomes" id="UP000095419"/>
    </source>
</evidence>
<dbReference type="Pfam" id="PF13102">
    <property type="entry name" value="Phage_int_SAM_5"/>
    <property type="match status" value="1"/>
</dbReference>
<dbReference type="CDD" id="cd01185">
    <property type="entry name" value="INTN1_C_like"/>
    <property type="match status" value="1"/>
</dbReference>
<organism evidence="7 8">
    <name type="scientific">Bacteroides uniformis</name>
    <dbReference type="NCBI Taxonomy" id="820"/>
    <lineage>
        <taxon>Bacteria</taxon>
        <taxon>Pseudomonadati</taxon>
        <taxon>Bacteroidota</taxon>
        <taxon>Bacteroidia</taxon>
        <taxon>Bacteroidales</taxon>
        <taxon>Bacteroidaceae</taxon>
        <taxon>Bacteroides</taxon>
    </lineage>
</organism>
<protein>
    <submittedName>
        <fullName evidence="7">Integrase</fullName>
    </submittedName>
</protein>
<name>A0A174GKN7_BACUN</name>
<dbReference type="Gene3D" id="1.10.443.10">
    <property type="entry name" value="Intergrase catalytic core"/>
    <property type="match status" value="1"/>
</dbReference>
<evidence type="ECO:0000256" key="5">
    <source>
        <dbReference type="PROSITE-ProRule" id="PRU01248"/>
    </source>
</evidence>
<sequence length="402" mass="46340">MATVKIKFRPSTVDGGQGSIFYQVIHNRVARQQKTGYRLYGYEWNNHSSEVVLPKFNESRKRYLSEIGDKIRMDVKHFQKVIADFEHSGCDYTADDVIAEFSSNNPENFLLPFMEGVIANLKTLGKIRTSETYAATLCSFRRFREDKDVPLDDMDSDMMMAYEAYLKNNGVSPNSSSFYMRNLRAVYNRAVEKGLTSQRFPFKHVYTGVDKTVKRAVPLKVIKRIKEMDFSMNPTFDFARDMFLMSFYTRGMSFVDMAYLRKKDLQNGVLSYRRRKTGQLLFIKWEKCMQEIVNKYDTSQSNYLLPIIKPFGDIDERKQYIYAAHNINRCLKIIGKELGLSVSLTLYVARHAWASIAKSKNVPLSVISEGMGHDSEATTRIYLASLDTMAIDKANSMILKSL</sequence>
<dbReference type="InterPro" id="IPR050090">
    <property type="entry name" value="Tyrosine_recombinase_XerCD"/>
</dbReference>
<dbReference type="InterPro" id="IPR011010">
    <property type="entry name" value="DNA_brk_join_enz"/>
</dbReference>
<evidence type="ECO:0000256" key="1">
    <source>
        <dbReference type="ARBA" id="ARBA00008857"/>
    </source>
</evidence>
<evidence type="ECO:0000256" key="2">
    <source>
        <dbReference type="ARBA" id="ARBA00022908"/>
    </source>
</evidence>
<dbReference type="InterPro" id="IPR013762">
    <property type="entry name" value="Integrase-like_cat_sf"/>
</dbReference>
<keyword evidence="2" id="KW-0229">DNA integration</keyword>
<evidence type="ECO:0000313" key="7">
    <source>
        <dbReference type="EMBL" id="CUO61718.1"/>
    </source>
</evidence>
<feature type="domain" description="Core-binding (CB)" evidence="6">
    <location>
        <begin position="112"/>
        <end position="191"/>
    </location>
</feature>
<dbReference type="AlphaFoldDB" id="A0A174GKN7"/>
<dbReference type="PROSITE" id="PS51900">
    <property type="entry name" value="CB"/>
    <property type="match status" value="1"/>
</dbReference>
<dbReference type="Gene3D" id="1.10.150.130">
    <property type="match status" value="1"/>
</dbReference>
<keyword evidence="3 5" id="KW-0238">DNA-binding</keyword>
<dbReference type="InterPro" id="IPR025269">
    <property type="entry name" value="SAM-like_dom"/>
</dbReference>
<gene>
    <name evidence="7" type="ORF">ERS417307_02037</name>
</gene>
<proteinExistence type="inferred from homology"/>
<reference evidence="7 8" key="1">
    <citation type="submission" date="2015-09" db="EMBL/GenBank/DDBJ databases">
        <authorList>
            <consortium name="Pathogen Informatics"/>
        </authorList>
    </citation>
    <scope>NUCLEOTIDE SEQUENCE [LARGE SCALE GENOMIC DNA]</scope>
    <source>
        <strain evidence="7 8">2789STDY5608791</strain>
    </source>
</reference>
<dbReference type="GO" id="GO:0003677">
    <property type="term" value="F:DNA binding"/>
    <property type="evidence" value="ECO:0007669"/>
    <property type="project" value="UniProtKB-UniRule"/>
</dbReference>
<dbReference type="Pfam" id="PF00589">
    <property type="entry name" value="Phage_integrase"/>
    <property type="match status" value="1"/>
</dbReference>